<dbReference type="SUPFAM" id="SSF57802">
    <property type="entry name" value="Rubredoxin-like"/>
    <property type="match status" value="1"/>
</dbReference>
<accession>A0A8J7L3H0</accession>
<proteinExistence type="predicted"/>
<keyword evidence="1" id="KW-0479">Metal-binding</keyword>
<evidence type="ECO:0000313" key="4">
    <source>
        <dbReference type="Proteomes" id="UP000599391"/>
    </source>
</evidence>
<dbReference type="EMBL" id="JAECZB010000016">
    <property type="protein sequence ID" value="MBH8552587.1"/>
    <property type="molecule type" value="Genomic_DNA"/>
</dbReference>
<feature type="domain" description="Rubredoxin" evidence="2">
    <location>
        <begin position="2"/>
        <end position="21"/>
    </location>
</feature>
<reference evidence="3 4" key="1">
    <citation type="journal article" date="2021" name="Int. J. Syst. Evol. Microbiol.">
        <title>Amazonocrinis nigriterrae gen. nov., sp. nov., Atlanticothrix silvestris gen. nov., sp. nov. and Dendronalium phyllosphericum gen. nov., sp. nov., nostocacean cyanobacteria from Brazilian environments.</title>
        <authorList>
            <person name="Alvarenga D.O."/>
            <person name="Andreote A.P.D."/>
            <person name="Branco L.H.Z."/>
            <person name="Delbaje E."/>
            <person name="Cruz R.B."/>
            <person name="Varani A.M."/>
            <person name="Fiore M.F."/>
        </authorList>
    </citation>
    <scope>NUCLEOTIDE SEQUENCE [LARGE SCALE GENOMIC DNA]</scope>
    <source>
        <strain evidence="3 4">CENA357</strain>
    </source>
</reference>
<dbReference type="AlphaFoldDB" id="A0A8J7L3H0"/>
<dbReference type="InterPro" id="IPR024935">
    <property type="entry name" value="Rubredoxin_dom"/>
</dbReference>
<keyword evidence="4" id="KW-1185">Reference proteome</keyword>
<dbReference type="Pfam" id="PF00301">
    <property type="entry name" value="Rubredoxin"/>
    <property type="match status" value="1"/>
</dbReference>
<evidence type="ECO:0000313" key="3">
    <source>
        <dbReference type="EMBL" id="MBH8552587.1"/>
    </source>
</evidence>
<gene>
    <name evidence="3" type="ORF">I8751_09410</name>
</gene>
<dbReference type="Proteomes" id="UP000599391">
    <property type="component" value="Unassembled WGS sequence"/>
</dbReference>
<dbReference type="PROSITE" id="PS00202">
    <property type="entry name" value="RUBREDOXIN"/>
    <property type="match status" value="1"/>
</dbReference>
<dbReference type="Gene3D" id="2.20.28.10">
    <property type="match status" value="1"/>
</dbReference>
<sequence>MGTAFEDLLEDWFCPVCGAKNVKKLCDSPR</sequence>
<dbReference type="GO" id="GO:0005506">
    <property type="term" value="F:iron ion binding"/>
    <property type="evidence" value="ECO:0007669"/>
    <property type="project" value="InterPro"/>
</dbReference>
<protein>
    <submittedName>
        <fullName evidence="3">Rubredoxin</fullName>
    </submittedName>
</protein>
<comment type="caution">
    <text evidence="3">The sequence shown here is derived from an EMBL/GenBank/DDBJ whole genome shotgun (WGS) entry which is preliminary data.</text>
</comment>
<name>A0A8J7L3H0_9CYAN</name>
<evidence type="ECO:0000256" key="1">
    <source>
        <dbReference type="ARBA" id="ARBA00022723"/>
    </source>
</evidence>
<organism evidence="3 4">
    <name type="scientific">Atlanticothrix silvestris CENA357</name>
    <dbReference type="NCBI Taxonomy" id="1725252"/>
    <lineage>
        <taxon>Bacteria</taxon>
        <taxon>Bacillati</taxon>
        <taxon>Cyanobacteriota</taxon>
        <taxon>Cyanophyceae</taxon>
        <taxon>Nostocales</taxon>
        <taxon>Nodulariaceae</taxon>
        <taxon>Atlanticothrix</taxon>
        <taxon>Atlanticothrix silvestris</taxon>
    </lineage>
</organism>
<dbReference type="InterPro" id="IPR018527">
    <property type="entry name" value="Rubredoxin_Fe_BS"/>
</dbReference>
<evidence type="ECO:0000259" key="2">
    <source>
        <dbReference type="Pfam" id="PF00301"/>
    </source>
</evidence>